<dbReference type="Pfam" id="PF02017">
    <property type="entry name" value="CIDE-N"/>
    <property type="match status" value="1"/>
</dbReference>
<dbReference type="PROSITE" id="PS51135">
    <property type="entry name" value="CIDE_N"/>
    <property type="match status" value="1"/>
</dbReference>
<dbReference type="SUPFAM" id="SSF54277">
    <property type="entry name" value="CAD &amp; PB1 domains"/>
    <property type="match status" value="1"/>
</dbReference>
<dbReference type="PANTHER" id="PTHR12306">
    <property type="entry name" value="CELL DEATH ACTIVATOR CIDE"/>
    <property type="match status" value="1"/>
</dbReference>
<proteinExistence type="predicted"/>
<evidence type="ECO:0000256" key="1">
    <source>
        <dbReference type="ARBA" id="ARBA00022703"/>
    </source>
</evidence>
<protein>
    <submittedName>
        <fullName evidence="5">Cell death activator CIDE-B isoform X1</fullName>
    </submittedName>
</protein>
<name>A0A6P3VN36_CLUHA</name>
<dbReference type="GeneID" id="105894194"/>
<dbReference type="CTD" id="27141"/>
<dbReference type="GO" id="GO:0042981">
    <property type="term" value="P:regulation of apoptotic process"/>
    <property type="evidence" value="ECO:0007669"/>
    <property type="project" value="TreeGrafter"/>
</dbReference>
<dbReference type="Gene3D" id="3.10.20.10">
    <property type="match status" value="1"/>
</dbReference>
<dbReference type="CDD" id="cd01615">
    <property type="entry name" value="CIDE_N"/>
    <property type="match status" value="1"/>
</dbReference>
<feature type="domain" description="CIDE-N" evidence="3">
    <location>
        <begin position="19"/>
        <end position="95"/>
    </location>
</feature>
<dbReference type="RefSeq" id="XP_012676124.1">
    <property type="nucleotide sequence ID" value="XM_012820670.3"/>
</dbReference>
<keyword evidence="4" id="KW-1185">Reference proteome</keyword>
<dbReference type="KEGG" id="char:105894194"/>
<evidence type="ECO:0000256" key="2">
    <source>
        <dbReference type="PROSITE-ProRule" id="PRU00447"/>
    </source>
</evidence>
<organism evidence="4 5">
    <name type="scientific">Clupea harengus</name>
    <name type="common">Atlantic herring</name>
    <dbReference type="NCBI Taxonomy" id="7950"/>
    <lineage>
        <taxon>Eukaryota</taxon>
        <taxon>Metazoa</taxon>
        <taxon>Chordata</taxon>
        <taxon>Craniata</taxon>
        <taxon>Vertebrata</taxon>
        <taxon>Euteleostomi</taxon>
        <taxon>Actinopterygii</taxon>
        <taxon>Neopterygii</taxon>
        <taxon>Teleostei</taxon>
        <taxon>Clupei</taxon>
        <taxon>Clupeiformes</taxon>
        <taxon>Clupeoidei</taxon>
        <taxon>Clupeidae</taxon>
        <taxon>Clupea</taxon>
    </lineage>
</organism>
<dbReference type="AlphaFoldDB" id="A0A6P3VN36"/>
<dbReference type="InterPro" id="IPR003508">
    <property type="entry name" value="CIDE-N_dom"/>
</dbReference>
<dbReference type="GO" id="GO:0006915">
    <property type="term" value="P:apoptotic process"/>
    <property type="evidence" value="ECO:0007669"/>
    <property type="project" value="UniProtKB-UniRule"/>
</dbReference>
<evidence type="ECO:0000259" key="3">
    <source>
        <dbReference type="PROSITE" id="PS51135"/>
    </source>
</evidence>
<dbReference type="Proteomes" id="UP000515152">
    <property type="component" value="Chromosome 18"/>
</dbReference>
<evidence type="ECO:0000313" key="4">
    <source>
        <dbReference type="Proteomes" id="UP000515152"/>
    </source>
</evidence>
<evidence type="ECO:0000313" key="5">
    <source>
        <dbReference type="RefSeq" id="XP_012676124.1"/>
    </source>
</evidence>
<dbReference type="OrthoDB" id="6475906at2759"/>
<accession>A0A6P3VN36</accession>
<dbReference type="PANTHER" id="PTHR12306:SF10">
    <property type="entry name" value="LIPID TRANSFERASE CIDEB"/>
    <property type="match status" value="1"/>
</dbReference>
<reference evidence="5" key="1">
    <citation type="submission" date="2025-08" db="UniProtKB">
        <authorList>
            <consortium name="RefSeq"/>
        </authorList>
    </citation>
    <scope>IDENTIFICATION</scope>
</reference>
<gene>
    <name evidence="5" type="primary">cideb</name>
</gene>
<dbReference type="SMART" id="SM00266">
    <property type="entry name" value="CAD"/>
    <property type="match status" value="1"/>
</dbReference>
<sequence length="217" mass="23855">METTSSLLKSVSRMVYTPPQRPFKVCSHDRGVRKGVTAATLQQLKEKVAEVLMLSSLLSLVCEEDGTEVDSEEFLTALPDNSVFIGLEPGQTWTPQAASATFQTVQRSNGGKPSDCKPRKGQDIARVVLDFYRISPHDLFGSLSVMATFQGLYSVGADFQLLGPKKLLKETLRLASMLLQGAGHMLITCASMMKRIIEGADLLQTQRGPVTYRAQWD</sequence>
<keyword evidence="1 2" id="KW-0053">Apoptosis</keyword>